<organism evidence="1 2">
    <name type="scientific">Brassica cretica</name>
    <name type="common">Mustard</name>
    <dbReference type="NCBI Taxonomy" id="69181"/>
    <lineage>
        <taxon>Eukaryota</taxon>
        <taxon>Viridiplantae</taxon>
        <taxon>Streptophyta</taxon>
        <taxon>Embryophyta</taxon>
        <taxon>Tracheophyta</taxon>
        <taxon>Spermatophyta</taxon>
        <taxon>Magnoliopsida</taxon>
        <taxon>eudicotyledons</taxon>
        <taxon>Gunneridae</taxon>
        <taxon>Pentapetalae</taxon>
        <taxon>rosids</taxon>
        <taxon>malvids</taxon>
        <taxon>Brassicales</taxon>
        <taxon>Brassicaceae</taxon>
        <taxon>Brassiceae</taxon>
        <taxon>Brassica</taxon>
    </lineage>
</organism>
<proteinExistence type="predicted"/>
<protein>
    <recommendedName>
        <fullName evidence="3">NYN domain-containing protein</fullName>
    </recommendedName>
</protein>
<dbReference type="GO" id="GO:0005777">
    <property type="term" value="C:peroxisome"/>
    <property type="evidence" value="ECO:0007669"/>
    <property type="project" value="InterPro"/>
</dbReference>
<dbReference type="InterPro" id="IPR024768">
    <property type="entry name" value="Marf1"/>
</dbReference>
<dbReference type="AlphaFoldDB" id="A0A8S9MY40"/>
<comment type="caution">
    <text evidence="1">The sequence shown here is derived from an EMBL/GenBank/DDBJ whole genome shotgun (WGS) entry which is preliminary data.</text>
</comment>
<dbReference type="PANTHER" id="PTHR14379">
    <property type="entry name" value="LIMKAIN B LKAP"/>
    <property type="match status" value="1"/>
</dbReference>
<accession>A0A8S9MY40</accession>
<evidence type="ECO:0000313" key="1">
    <source>
        <dbReference type="EMBL" id="KAF3486708.1"/>
    </source>
</evidence>
<dbReference type="EMBL" id="QGKX02002183">
    <property type="protein sequence ID" value="KAF3486708.1"/>
    <property type="molecule type" value="Genomic_DNA"/>
</dbReference>
<evidence type="ECO:0000313" key="2">
    <source>
        <dbReference type="Proteomes" id="UP000712600"/>
    </source>
</evidence>
<sequence length="300" mass="34372">MDPNILPNLLVCSHLISKPGERRLAMACSKEENLKMIRELSEMICPSHDFKKIPDRRKQYDGRAATACLYMDQSKEYISNLKDPNAKVTYAEVGEMVNRVLNSKYTETERSIFDVSQSKVVVFWDIIGCPIPGGFGGDWKDIPRNIKTALERKGYMGELEIYVVGDHDLPPPIVKSWSSAGVNFIPSPKTANGKETSTKTMILSASGWIHDHLRENGQEPCTLLAITQDRNFRFVTDLAKKLKFHTLLAREKRDHHTLRVDFQMQLELSKCKGRFEPPLWVLHSWLKLCCFVQLFSMLRN</sequence>
<dbReference type="Proteomes" id="UP000712600">
    <property type="component" value="Unassembled WGS sequence"/>
</dbReference>
<dbReference type="PANTHER" id="PTHR14379:SF3">
    <property type="entry name" value="MEIOSIS REGULATOR AND MRNA STABILITY FACTOR 1"/>
    <property type="match status" value="1"/>
</dbReference>
<name>A0A8S9MY40_BRACR</name>
<dbReference type="GO" id="GO:0010468">
    <property type="term" value="P:regulation of gene expression"/>
    <property type="evidence" value="ECO:0007669"/>
    <property type="project" value="InterPro"/>
</dbReference>
<reference evidence="1" key="1">
    <citation type="submission" date="2019-12" db="EMBL/GenBank/DDBJ databases">
        <title>Genome sequencing and annotation of Brassica cretica.</title>
        <authorList>
            <person name="Studholme D.J."/>
            <person name="Sarris P."/>
        </authorList>
    </citation>
    <scope>NUCLEOTIDE SEQUENCE</scope>
    <source>
        <strain evidence="1">PFS-109/04</strain>
        <tissue evidence="1">Leaf</tissue>
    </source>
</reference>
<evidence type="ECO:0008006" key="3">
    <source>
        <dbReference type="Google" id="ProtNLM"/>
    </source>
</evidence>
<dbReference type="CDD" id="cd10910">
    <property type="entry name" value="PIN_limkain_b1_N_like"/>
    <property type="match status" value="1"/>
</dbReference>
<gene>
    <name evidence="1" type="ORF">F2Q69_00052035</name>
</gene>